<dbReference type="GO" id="GO:0030705">
    <property type="term" value="P:cytoskeleton-dependent intracellular transport"/>
    <property type="evidence" value="ECO:0007669"/>
    <property type="project" value="TreeGrafter"/>
</dbReference>
<dbReference type="InterPro" id="IPR007882">
    <property type="entry name" value="MAP6"/>
</dbReference>
<evidence type="ECO:0000256" key="1">
    <source>
        <dbReference type="ARBA" id="ARBA00004245"/>
    </source>
</evidence>
<evidence type="ECO:0000256" key="4">
    <source>
        <dbReference type="ARBA" id="ARBA00023212"/>
    </source>
</evidence>
<organism evidence="6 7">
    <name type="scientific">Polypterus senegalus</name>
    <name type="common">Senegal bichir</name>
    <dbReference type="NCBI Taxonomy" id="55291"/>
    <lineage>
        <taxon>Eukaryota</taxon>
        <taxon>Metazoa</taxon>
        <taxon>Chordata</taxon>
        <taxon>Craniata</taxon>
        <taxon>Vertebrata</taxon>
        <taxon>Euteleostomi</taxon>
        <taxon>Actinopterygii</taxon>
        <taxon>Polypteriformes</taxon>
        <taxon>Polypteridae</taxon>
        <taxon>Polypterus</taxon>
    </lineage>
</organism>
<dbReference type="GO" id="GO:0070507">
    <property type="term" value="P:regulation of microtubule cytoskeleton organization"/>
    <property type="evidence" value="ECO:0007669"/>
    <property type="project" value="TreeGrafter"/>
</dbReference>
<dbReference type="Proteomes" id="UP000886611">
    <property type="component" value="Unassembled WGS sequence"/>
</dbReference>
<sequence length="269" mass="30406">MCSFDMAWPCISRVCCLARFWNQFDKSDLSVPLTIQNYSEITDQDVRLTKLIPTEDPSDYRGPPADQDSGTRRLWKGRKDTSLKAREDHQSSGESFQSLTQYKQDFKAWPVTKREHFPWISNGGKKDGLSLPQLQSPGSRYSQLGSQRAEKVKQKAGGREEQEAGKTSSYRHDFQPWTGVKPSKSFKKKSAIVAPTSDGPKETSYRMAFGGDVFKQMKLLNVDDSNELGNKYERSVCRSKEETTGPLVKTNQTTNSSAVFQSGSRMYNI</sequence>
<dbReference type="EMBL" id="JAATIS010004040">
    <property type="protein sequence ID" value="KAG2462084.1"/>
    <property type="molecule type" value="Genomic_DNA"/>
</dbReference>
<evidence type="ECO:0000313" key="7">
    <source>
        <dbReference type="Proteomes" id="UP000886611"/>
    </source>
</evidence>
<keyword evidence="3" id="KW-0963">Cytoplasm</keyword>
<comment type="caution">
    <text evidence="6">The sequence shown here is derived from an EMBL/GenBank/DDBJ whole genome shotgun (WGS) entry which is preliminary data.</text>
</comment>
<dbReference type="GO" id="GO:0005798">
    <property type="term" value="C:Golgi-associated vesicle"/>
    <property type="evidence" value="ECO:0007669"/>
    <property type="project" value="TreeGrafter"/>
</dbReference>
<keyword evidence="4" id="KW-0206">Cytoskeleton</keyword>
<dbReference type="PANTHER" id="PTHR14759">
    <property type="entry name" value="STOP PROTEIN"/>
    <property type="match status" value="1"/>
</dbReference>
<proteinExistence type="inferred from homology"/>
<comment type="subcellular location">
    <subcellularLocation>
        <location evidence="1">Cytoplasm</location>
        <location evidence="1">Cytoskeleton</location>
    </subcellularLocation>
</comment>
<feature type="non-terminal residue" evidence="6">
    <location>
        <position position="269"/>
    </location>
</feature>
<evidence type="ECO:0000313" key="6">
    <source>
        <dbReference type="EMBL" id="KAG2462084.1"/>
    </source>
</evidence>
<feature type="compositionally biased region" description="Polar residues" evidence="5">
    <location>
        <begin position="249"/>
        <end position="269"/>
    </location>
</feature>
<accession>A0A8X7X6W6</accession>
<feature type="compositionally biased region" description="Polar residues" evidence="5">
    <location>
        <begin position="132"/>
        <end position="146"/>
    </location>
</feature>
<name>A0A8X7X6W6_POLSE</name>
<comment type="similarity">
    <text evidence="2">Belongs to the STOP family.</text>
</comment>
<feature type="compositionally biased region" description="Basic and acidic residues" evidence="5">
    <location>
        <begin position="148"/>
        <end position="174"/>
    </location>
</feature>
<feature type="region of interest" description="Disordered" evidence="5">
    <location>
        <begin position="243"/>
        <end position="269"/>
    </location>
</feature>
<evidence type="ECO:0000256" key="3">
    <source>
        <dbReference type="ARBA" id="ARBA00022490"/>
    </source>
</evidence>
<feature type="region of interest" description="Disordered" evidence="5">
    <location>
        <begin position="120"/>
        <end position="182"/>
    </location>
</feature>
<evidence type="ECO:0000256" key="5">
    <source>
        <dbReference type="SAM" id="MobiDB-lite"/>
    </source>
</evidence>
<dbReference type="GO" id="GO:0005801">
    <property type="term" value="C:cis-Golgi network"/>
    <property type="evidence" value="ECO:0007669"/>
    <property type="project" value="TreeGrafter"/>
</dbReference>
<dbReference type="GO" id="GO:0005516">
    <property type="term" value="F:calmodulin binding"/>
    <property type="evidence" value="ECO:0007669"/>
    <property type="project" value="InterPro"/>
</dbReference>
<gene>
    <name evidence="6" type="primary">Map6_0</name>
    <name evidence="6" type="ORF">GTO96_0000974</name>
</gene>
<dbReference type="GO" id="GO:0008017">
    <property type="term" value="F:microtubule binding"/>
    <property type="evidence" value="ECO:0007669"/>
    <property type="project" value="InterPro"/>
</dbReference>
<dbReference type="PANTHER" id="PTHR14759:SF37">
    <property type="entry name" value="MAP6 DOMAIN-CONTAINING PROTEIN 1"/>
    <property type="match status" value="1"/>
</dbReference>
<feature type="compositionally biased region" description="Basic and acidic residues" evidence="5">
    <location>
        <begin position="77"/>
        <end position="91"/>
    </location>
</feature>
<keyword evidence="7" id="KW-1185">Reference proteome</keyword>
<feature type="non-terminal residue" evidence="6">
    <location>
        <position position="1"/>
    </location>
</feature>
<dbReference type="AlphaFoldDB" id="A0A8X7X6W6"/>
<dbReference type="GO" id="GO:0000226">
    <property type="term" value="P:microtubule cytoskeleton organization"/>
    <property type="evidence" value="ECO:0007669"/>
    <property type="project" value="InterPro"/>
</dbReference>
<protein>
    <submittedName>
        <fullName evidence="6">MAP6 protein</fullName>
    </submittedName>
</protein>
<feature type="region of interest" description="Disordered" evidence="5">
    <location>
        <begin position="52"/>
        <end position="97"/>
    </location>
</feature>
<dbReference type="GO" id="GO:0005874">
    <property type="term" value="C:microtubule"/>
    <property type="evidence" value="ECO:0007669"/>
    <property type="project" value="InterPro"/>
</dbReference>
<evidence type="ECO:0000256" key="2">
    <source>
        <dbReference type="ARBA" id="ARBA00005728"/>
    </source>
</evidence>
<reference evidence="6 7" key="1">
    <citation type="journal article" date="2021" name="Cell">
        <title>Tracing the genetic footprints of vertebrate landing in non-teleost ray-finned fishes.</title>
        <authorList>
            <person name="Bi X."/>
            <person name="Wang K."/>
            <person name="Yang L."/>
            <person name="Pan H."/>
            <person name="Jiang H."/>
            <person name="Wei Q."/>
            <person name="Fang M."/>
            <person name="Yu H."/>
            <person name="Zhu C."/>
            <person name="Cai Y."/>
            <person name="He Y."/>
            <person name="Gan X."/>
            <person name="Zeng H."/>
            <person name="Yu D."/>
            <person name="Zhu Y."/>
            <person name="Jiang H."/>
            <person name="Qiu Q."/>
            <person name="Yang H."/>
            <person name="Zhang Y.E."/>
            <person name="Wang W."/>
            <person name="Zhu M."/>
            <person name="He S."/>
            <person name="Zhang G."/>
        </authorList>
    </citation>
    <scope>NUCLEOTIDE SEQUENCE [LARGE SCALE GENOMIC DNA]</scope>
    <source>
        <strain evidence="6">Bchr_013</strain>
    </source>
</reference>